<evidence type="ECO:0000313" key="3">
    <source>
        <dbReference type="Proteomes" id="UP000184085"/>
    </source>
</evidence>
<dbReference type="PANTHER" id="PTHR43415:SF3">
    <property type="entry name" value="GNAT-FAMILY ACETYLTRANSFERASE"/>
    <property type="match status" value="1"/>
</dbReference>
<accession>A0A1M4N3F4</accession>
<reference evidence="3" key="1">
    <citation type="submission" date="2016-09" db="EMBL/GenBank/DDBJ databases">
        <authorList>
            <person name="Wibberg D."/>
        </authorList>
    </citation>
    <scope>NUCLEOTIDE SEQUENCE [LARGE SCALE GENOMIC DNA]</scope>
</reference>
<organism evidence="2 3">
    <name type="scientific">Donghicola eburneus</name>
    <dbReference type="NCBI Taxonomy" id="393278"/>
    <lineage>
        <taxon>Bacteria</taxon>
        <taxon>Pseudomonadati</taxon>
        <taxon>Pseudomonadota</taxon>
        <taxon>Alphaproteobacteria</taxon>
        <taxon>Rhodobacterales</taxon>
        <taxon>Roseobacteraceae</taxon>
        <taxon>Donghicola</taxon>
    </lineage>
</organism>
<evidence type="ECO:0000313" key="2">
    <source>
        <dbReference type="EMBL" id="SCM68455.1"/>
    </source>
</evidence>
<feature type="domain" description="N-acetyltransferase" evidence="1">
    <location>
        <begin position="5"/>
        <end position="163"/>
    </location>
</feature>
<name>A0A1M4N3F4_9RHOB</name>
<dbReference type="InterPro" id="IPR016181">
    <property type="entry name" value="Acyl_CoA_acyltransferase"/>
</dbReference>
<dbReference type="AlphaFoldDB" id="A0A1M4N3F4"/>
<proteinExistence type="predicted"/>
<protein>
    <submittedName>
        <fullName evidence="2">Putative UDP-4-amino-4,6-dideoxy-N-acetyl-beta-L-altrosamine N-acetyltransferase</fullName>
    </submittedName>
</protein>
<dbReference type="InterPro" id="IPR000182">
    <property type="entry name" value="GNAT_dom"/>
</dbReference>
<dbReference type="PANTHER" id="PTHR43415">
    <property type="entry name" value="SPERMIDINE N(1)-ACETYLTRANSFERASE"/>
    <property type="match status" value="1"/>
</dbReference>
<dbReference type="PROSITE" id="PS51186">
    <property type="entry name" value="GNAT"/>
    <property type="match status" value="1"/>
</dbReference>
<evidence type="ECO:0000259" key="1">
    <source>
        <dbReference type="PROSITE" id="PS51186"/>
    </source>
</evidence>
<keyword evidence="2" id="KW-0808">Transferase</keyword>
<sequence length="182" mass="21195">MKEFGLLRPMVDEDLEMVLDWRNAPEVRSKMYTSHVISLEEHLAWWGRTKQRDDQEYFVYECVGTPLGVVGFTQIDYFSQNCFWAFYASSNAPRGTGSRMEYLALNYVFKELGLNKLSCEVLSFNETVLRLHTKFGFKKEGLFRQQHMADGVFHDIVRFGLLESEWQQICEEVHAKLSGNSA</sequence>
<dbReference type="Proteomes" id="UP000184085">
    <property type="component" value="Unassembled WGS sequence"/>
</dbReference>
<dbReference type="RefSeq" id="WP_072707075.1">
    <property type="nucleotide sequence ID" value="NZ_FMJB01000055.1"/>
</dbReference>
<dbReference type="NCBIfam" id="TIGR03585">
    <property type="entry name" value="PseH"/>
    <property type="match status" value="1"/>
</dbReference>
<dbReference type="GO" id="GO:0016747">
    <property type="term" value="F:acyltransferase activity, transferring groups other than amino-acyl groups"/>
    <property type="evidence" value="ECO:0007669"/>
    <property type="project" value="InterPro"/>
</dbReference>
<keyword evidence="3" id="KW-1185">Reference proteome</keyword>
<dbReference type="InterPro" id="IPR020036">
    <property type="entry name" value="PseH"/>
</dbReference>
<dbReference type="Gene3D" id="3.40.630.30">
    <property type="match status" value="1"/>
</dbReference>
<gene>
    <name evidence="2" type="ORF">KARMA_2674</name>
</gene>
<dbReference type="Pfam" id="PF13302">
    <property type="entry name" value="Acetyltransf_3"/>
    <property type="match status" value="1"/>
</dbReference>
<dbReference type="EMBL" id="FMJB01000055">
    <property type="protein sequence ID" value="SCM68455.1"/>
    <property type="molecule type" value="Genomic_DNA"/>
</dbReference>
<dbReference type="SUPFAM" id="SSF55729">
    <property type="entry name" value="Acyl-CoA N-acyltransferases (Nat)"/>
    <property type="match status" value="1"/>
</dbReference>